<proteinExistence type="predicted"/>
<gene>
    <name evidence="11" type="ORF">VSF3289_02187</name>
    <name evidence="10" type="ORF">VSVS05_01846</name>
</gene>
<evidence type="ECO:0000313" key="10">
    <source>
        <dbReference type="EMBL" id="ANU36971.1"/>
    </source>
</evidence>
<protein>
    <submittedName>
        <fullName evidence="10">Protein-N(Pi)-phosphohistidine--sugar phosphotransferase</fullName>
        <ecNumber evidence="10">2.7.1.191</ecNumber>
    </submittedName>
</protein>
<keyword evidence="8" id="KW-0175">Coiled coil</keyword>
<dbReference type="RefSeq" id="WP_005594615.1">
    <property type="nucleotide sequence ID" value="NZ_CP016414.1"/>
</dbReference>
<evidence type="ECO:0000256" key="5">
    <source>
        <dbReference type="ARBA" id="ARBA00022679"/>
    </source>
</evidence>
<evidence type="ECO:0000313" key="12">
    <source>
        <dbReference type="Proteomes" id="UP000092528"/>
    </source>
</evidence>
<evidence type="ECO:0000256" key="3">
    <source>
        <dbReference type="ARBA" id="ARBA00022490"/>
    </source>
</evidence>
<evidence type="ECO:0000313" key="13">
    <source>
        <dbReference type="Proteomes" id="UP000095131"/>
    </source>
</evidence>
<dbReference type="EMBL" id="CP016414">
    <property type="protein sequence ID" value="ANU36971.1"/>
    <property type="molecule type" value="Genomic_DNA"/>
</dbReference>
<dbReference type="PATRIC" id="fig|45658.7.peg.1837"/>
<keyword evidence="7" id="KW-0418">Kinase</keyword>
<dbReference type="PANTHER" id="PTHR33799:SF1">
    <property type="entry name" value="PTS SYSTEM MANNOSE-SPECIFIC EIIAB COMPONENT-RELATED"/>
    <property type="match status" value="1"/>
</dbReference>
<dbReference type="EC" id="2.7.1.191" evidence="10"/>
<reference evidence="10 12" key="1">
    <citation type="submission" date="2016-07" db="EMBL/GenBank/DDBJ databases">
        <title>Genome sequencing of Vibrio scophthalmi strain VS-05, an isolated from Paralichthys olivaceus.</title>
        <authorList>
            <person name="Han H.-J."/>
        </authorList>
    </citation>
    <scope>NUCLEOTIDE SEQUENCE [LARGE SCALE GENOMIC DNA]</scope>
    <source>
        <strain evidence="10 12">VS-05</strain>
    </source>
</reference>
<dbReference type="GO" id="GO:0009401">
    <property type="term" value="P:phosphoenolpyruvate-dependent sugar phosphotransferase system"/>
    <property type="evidence" value="ECO:0007669"/>
    <property type="project" value="UniProtKB-KW"/>
</dbReference>
<evidence type="ECO:0000259" key="9">
    <source>
        <dbReference type="PROSITE" id="PS51096"/>
    </source>
</evidence>
<dbReference type="PANTHER" id="PTHR33799">
    <property type="entry name" value="PTS PERMEASE-RELATED-RELATED"/>
    <property type="match status" value="1"/>
</dbReference>
<name>A0A1C7FAR9_9VIBR</name>
<dbReference type="CDD" id="cd00006">
    <property type="entry name" value="PTS_IIA_man"/>
    <property type="match status" value="1"/>
</dbReference>
<dbReference type="GO" id="GO:0005737">
    <property type="term" value="C:cytoplasm"/>
    <property type="evidence" value="ECO:0007669"/>
    <property type="project" value="UniProtKB-SubCell"/>
</dbReference>
<reference evidence="11 13" key="2">
    <citation type="submission" date="2016-08" db="EMBL/GenBank/DDBJ databases">
        <title>Genome sequencing of Vibrio scophthalmi strain FP3289, an isolated from Paralichthys olivaceus.</title>
        <authorList>
            <person name="Han H.-J."/>
        </authorList>
    </citation>
    <scope>NUCLEOTIDE SEQUENCE [LARGE SCALE GENOMIC DNA]</scope>
    <source>
        <strain evidence="11 13">FP3289</strain>
    </source>
</reference>
<dbReference type="SUPFAM" id="SSF53062">
    <property type="entry name" value="PTS system fructose IIA component-like"/>
    <property type="match status" value="1"/>
</dbReference>
<dbReference type="EMBL" id="MDCJ01000002">
    <property type="protein sequence ID" value="ODS11920.1"/>
    <property type="molecule type" value="Genomic_DNA"/>
</dbReference>
<evidence type="ECO:0000256" key="2">
    <source>
        <dbReference type="ARBA" id="ARBA00022448"/>
    </source>
</evidence>
<evidence type="ECO:0000256" key="6">
    <source>
        <dbReference type="ARBA" id="ARBA00022683"/>
    </source>
</evidence>
<keyword evidence="4" id="KW-0762">Sugar transport</keyword>
<evidence type="ECO:0000313" key="11">
    <source>
        <dbReference type="EMBL" id="ODS11920.1"/>
    </source>
</evidence>
<feature type="coiled-coil region" evidence="8">
    <location>
        <begin position="117"/>
        <end position="144"/>
    </location>
</feature>
<dbReference type="GO" id="GO:0016020">
    <property type="term" value="C:membrane"/>
    <property type="evidence" value="ECO:0007669"/>
    <property type="project" value="InterPro"/>
</dbReference>
<dbReference type="Proteomes" id="UP000092528">
    <property type="component" value="Chromosome 1"/>
</dbReference>
<accession>A0A1C7FAR9</accession>
<dbReference type="Gene3D" id="3.40.50.510">
    <property type="entry name" value="Phosphotransferase system, mannose-type IIA component"/>
    <property type="match status" value="1"/>
</dbReference>
<dbReference type="STRING" id="45658.VSVS12_01153"/>
<dbReference type="InterPro" id="IPR036662">
    <property type="entry name" value="PTS_EIIA_man-typ_sf"/>
</dbReference>
<evidence type="ECO:0000256" key="7">
    <source>
        <dbReference type="ARBA" id="ARBA00022777"/>
    </source>
</evidence>
<dbReference type="PROSITE" id="PS51096">
    <property type="entry name" value="PTS_EIIA_TYPE_4"/>
    <property type="match status" value="1"/>
</dbReference>
<dbReference type="GO" id="GO:0016301">
    <property type="term" value="F:kinase activity"/>
    <property type="evidence" value="ECO:0007669"/>
    <property type="project" value="UniProtKB-KW"/>
</dbReference>
<dbReference type="AlphaFoldDB" id="A0A1C7FAR9"/>
<dbReference type="Pfam" id="PF03610">
    <property type="entry name" value="EIIA-man"/>
    <property type="match status" value="1"/>
</dbReference>
<feature type="domain" description="PTS EIIA type-4" evidence="9">
    <location>
        <begin position="1"/>
        <end position="124"/>
    </location>
</feature>
<evidence type="ECO:0000256" key="4">
    <source>
        <dbReference type="ARBA" id="ARBA00022597"/>
    </source>
</evidence>
<comment type="subcellular location">
    <subcellularLocation>
        <location evidence="1">Cytoplasm</location>
    </subcellularLocation>
</comment>
<evidence type="ECO:0000256" key="8">
    <source>
        <dbReference type="SAM" id="Coils"/>
    </source>
</evidence>
<dbReference type="OrthoDB" id="3183705at2"/>
<keyword evidence="12" id="KW-1185">Reference proteome</keyword>
<keyword evidence="6" id="KW-0598">Phosphotransferase system</keyword>
<dbReference type="InterPro" id="IPR004701">
    <property type="entry name" value="PTS_EIIA_man-typ"/>
</dbReference>
<dbReference type="NCBIfam" id="NF040761">
    <property type="entry name" value="AgaF"/>
    <property type="match status" value="1"/>
</dbReference>
<keyword evidence="5 10" id="KW-0808">Transferase</keyword>
<dbReference type="Proteomes" id="UP000095131">
    <property type="component" value="Unassembled WGS sequence"/>
</dbReference>
<sequence length="146" mass="15786">MIGIIVSGHIHFATGMQSAVEAIVGEQASLEFIDFVPTMTTEQLEEQMISSIEKMNDGSGVLILTDVPGGSPCNRGVAIMLNRDDVQVVAGCNLPMITNACFERDGVSLDELTDIVCEIGSQSMKDMKKELAQLENNNSDSFEDEL</sequence>
<evidence type="ECO:0000256" key="1">
    <source>
        <dbReference type="ARBA" id="ARBA00004496"/>
    </source>
</evidence>
<dbReference type="GeneID" id="96873180"/>
<dbReference type="InterPro" id="IPR051471">
    <property type="entry name" value="Bacterial_PTS_sugar_comp"/>
</dbReference>
<keyword evidence="3" id="KW-0963">Cytoplasm</keyword>
<organism evidence="10 12">
    <name type="scientific">Vibrio scophthalmi</name>
    <dbReference type="NCBI Taxonomy" id="45658"/>
    <lineage>
        <taxon>Bacteria</taxon>
        <taxon>Pseudomonadati</taxon>
        <taxon>Pseudomonadota</taxon>
        <taxon>Gammaproteobacteria</taxon>
        <taxon>Vibrionales</taxon>
        <taxon>Vibrionaceae</taxon>
        <taxon>Vibrio</taxon>
    </lineage>
</organism>
<keyword evidence="2" id="KW-0813">Transport</keyword>
<dbReference type="InterPro" id="IPR033887">
    <property type="entry name" value="PTS_IIA_man"/>
</dbReference>